<dbReference type="Gene3D" id="3.30.720.110">
    <property type="match status" value="1"/>
</dbReference>
<evidence type="ECO:0000313" key="3">
    <source>
        <dbReference type="Proteomes" id="UP001231924"/>
    </source>
</evidence>
<dbReference type="Gene3D" id="3.30.720.120">
    <property type="match status" value="1"/>
</dbReference>
<dbReference type="PANTHER" id="PTHR34109:SF1">
    <property type="entry name" value="VOC DOMAIN-CONTAINING PROTEIN"/>
    <property type="match status" value="1"/>
</dbReference>
<protein>
    <submittedName>
        <fullName evidence="2">VOC family protein</fullName>
    </submittedName>
</protein>
<proteinExistence type="predicted"/>
<dbReference type="PANTHER" id="PTHR34109">
    <property type="entry name" value="BNAUNNG04460D PROTEIN-RELATED"/>
    <property type="match status" value="1"/>
</dbReference>
<organism evidence="2 3">
    <name type="scientific">Actinomycetospora termitidis</name>
    <dbReference type="NCBI Taxonomy" id="3053470"/>
    <lineage>
        <taxon>Bacteria</taxon>
        <taxon>Bacillati</taxon>
        <taxon>Actinomycetota</taxon>
        <taxon>Actinomycetes</taxon>
        <taxon>Pseudonocardiales</taxon>
        <taxon>Pseudonocardiaceae</taxon>
        <taxon>Actinomycetospora</taxon>
    </lineage>
</organism>
<dbReference type="Pfam" id="PF00903">
    <property type="entry name" value="Glyoxalase"/>
    <property type="match status" value="1"/>
</dbReference>
<evidence type="ECO:0000259" key="1">
    <source>
        <dbReference type="PROSITE" id="PS51819"/>
    </source>
</evidence>
<feature type="domain" description="VOC" evidence="1">
    <location>
        <begin position="1"/>
        <end position="111"/>
    </location>
</feature>
<name>A0ABT7M5S9_9PSEU</name>
<dbReference type="InterPro" id="IPR029068">
    <property type="entry name" value="Glyas_Bleomycin-R_OHBP_Dase"/>
</dbReference>
<gene>
    <name evidence="2" type="ORF">QRT03_02580</name>
</gene>
<dbReference type="InterPro" id="IPR004360">
    <property type="entry name" value="Glyas_Fos-R_dOase_dom"/>
</dbReference>
<comment type="caution">
    <text evidence="2">The sequence shown here is derived from an EMBL/GenBank/DDBJ whole genome shotgun (WGS) entry which is preliminary data.</text>
</comment>
<evidence type="ECO:0000313" key="2">
    <source>
        <dbReference type="EMBL" id="MDL5154828.1"/>
    </source>
</evidence>
<dbReference type="InterPro" id="IPR037523">
    <property type="entry name" value="VOC_core"/>
</dbReference>
<keyword evidence="3" id="KW-1185">Reference proteome</keyword>
<dbReference type="PROSITE" id="PS51819">
    <property type="entry name" value="VOC"/>
    <property type="match status" value="1"/>
</dbReference>
<dbReference type="RefSeq" id="WP_286050885.1">
    <property type="nucleotide sequence ID" value="NZ_JASVWF010000001.1"/>
</dbReference>
<sequence length="120" mass="12781">MLVPTLRSSDIPALAAHLTDVLGLTAGHVSAGHAELFWGDGAVLLGPRRPHDPFDTGRAVLYLVLDDPDAHHARVSAAGADVVMGLTDQDYGSREFAVVDPEGNTWSFGTYRPVPPHTET</sequence>
<dbReference type="EMBL" id="JASVWF010000001">
    <property type="protein sequence ID" value="MDL5154828.1"/>
    <property type="molecule type" value="Genomic_DNA"/>
</dbReference>
<reference evidence="2 3" key="1">
    <citation type="submission" date="2023-06" db="EMBL/GenBank/DDBJ databases">
        <title>Actinomycetospora Odt1-22.</title>
        <authorList>
            <person name="Supong K."/>
        </authorList>
    </citation>
    <scope>NUCLEOTIDE SEQUENCE [LARGE SCALE GENOMIC DNA]</scope>
    <source>
        <strain evidence="2 3">Odt1-22</strain>
    </source>
</reference>
<dbReference type="Proteomes" id="UP001231924">
    <property type="component" value="Unassembled WGS sequence"/>
</dbReference>
<accession>A0ABT7M5S9</accession>
<dbReference type="SUPFAM" id="SSF54593">
    <property type="entry name" value="Glyoxalase/Bleomycin resistance protein/Dihydroxybiphenyl dioxygenase"/>
    <property type="match status" value="1"/>
</dbReference>